<dbReference type="SUPFAM" id="SSF53822">
    <property type="entry name" value="Periplasmic binding protein-like I"/>
    <property type="match status" value="1"/>
</dbReference>
<feature type="transmembrane region" description="Helical" evidence="12">
    <location>
        <begin position="726"/>
        <end position="745"/>
    </location>
</feature>
<feature type="transmembrane region" description="Helical" evidence="12">
    <location>
        <begin position="650"/>
        <end position="671"/>
    </location>
</feature>
<evidence type="ECO:0000256" key="8">
    <source>
        <dbReference type="ARBA" id="ARBA00023136"/>
    </source>
</evidence>
<evidence type="ECO:0000256" key="6">
    <source>
        <dbReference type="ARBA" id="ARBA00022989"/>
    </source>
</evidence>
<proteinExistence type="inferred from homology"/>
<comment type="subcellular location">
    <subcellularLocation>
        <location evidence="1">Cell membrane</location>
        <topology evidence="1">Multi-pass membrane protein</topology>
    </subcellularLocation>
</comment>
<evidence type="ECO:0000256" key="12">
    <source>
        <dbReference type="SAM" id="Phobius"/>
    </source>
</evidence>
<keyword evidence="10" id="KW-0325">Glycoprotein</keyword>
<dbReference type="Gene3D" id="2.10.50.30">
    <property type="entry name" value="GPCR, family 3, nine cysteines domain"/>
    <property type="match status" value="1"/>
</dbReference>
<dbReference type="FunFam" id="2.10.50.30:FF:000002">
    <property type="entry name" value="Vomeronasal 2 receptor, h1"/>
    <property type="match status" value="1"/>
</dbReference>
<dbReference type="InterPro" id="IPR028082">
    <property type="entry name" value="Peripla_BP_I"/>
</dbReference>
<evidence type="ECO:0000256" key="9">
    <source>
        <dbReference type="ARBA" id="ARBA00023170"/>
    </source>
</evidence>
<feature type="transmembrane region" description="Helical" evidence="12">
    <location>
        <begin position="683"/>
        <end position="705"/>
    </location>
</feature>
<dbReference type="InterPro" id="IPR001828">
    <property type="entry name" value="ANF_lig-bd_rcpt"/>
</dbReference>
<dbReference type="PANTHER" id="PTHR24061">
    <property type="entry name" value="CALCIUM-SENSING RECEPTOR-RELATED"/>
    <property type="match status" value="1"/>
</dbReference>
<evidence type="ECO:0000256" key="7">
    <source>
        <dbReference type="ARBA" id="ARBA00023040"/>
    </source>
</evidence>
<dbReference type="PRINTS" id="PR00248">
    <property type="entry name" value="GPCRMGR"/>
</dbReference>
<evidence type="ECO:0000256" key="1">
    <source>
        <dbReference type="ARBA" id="ARBA00004651"/>
    </source>
</evidence>
<keyword evidence="11" id="KW-0807">Transducer</keyword>
<keyword evidence="8 12" id="KW-0472">Membrane</keyword>
<dbReference type="FunFam" id="3.40.50.2300:FF:000016">
    <property type="entry name" value="Taste 1 receptor member 2"/>
    <property type="match status" value="1"/>
</dbReference>
<evidence type="ECO:0000256" key="13">
    <source>
        <dbReference type="SAM" id="SignalP"/>
    </source>
</evidence>
<evidence type="ECO:0000313" key="16">
    <source>
        <dbReference type="Proteomes" id="UP000694892"/>
    </source>
</evidence>
<name>A0A974DGX5_XENLA</name>
<evidence type="ECO:0000256" key="10">
    <source>
        <dbReference type="ARBA" id="ARBA00023180"/>
    </source>
</evidence>
<feature type="transmembrane region" description="Helical" evidence="12">
    <location>
        <begin position="772"/>
        <end position="793"/>
    </location>
</feature>
<feature type="transmembrane region" description="Helical" evidence="12">
    <location>
        <begin position="805"/>
        <end position="825"/>
    </location>
</feature>
<comment type="similarity">
    <text evidence="2">Belongs to the G-protein coupled receptor 3 family.</text>
</comment>
<feature type="chain" id="PRO_5036687534" description="G-protein coupled receptors family 3 profile domain-containing protein" evidence="13">
    <location>
        <begin position="21"/>
        <end position="882"/>
    </location>
</feature>
<dbReference type="PANTHER" id="PTHR24061:SF563">
    <property type="entry name" value="EXTRACELLULAR CALCIUM-SENSING RECEPTOR-LIKE"/>
    <property type="match status" value="1"/>
</dbReference>
<dbReference type="InterPro" id="IPR038550">
    <property type="entry name" value="GPCR_3_9-Cys_sf"/>
</dbReference>
<evidence type="ECO:0000256" key="11">
    <source>
        <dbReference type="ARBA" id="ARBA00023224"/>
    </source>
</evidence>
<dbReference type="GO" id="GO:0004930">
    <property type="term" value="F:G protein-coupled receptor activity"/>
    <property type="evidence" value="ECO:0007669"/>
    <property type="project" value="UniProtKB-KW"/>
</dbReference>
<keyword evidence="9" id="KW-0675">Receptor</keyword>
<feature type="domain" description="G-protein coupled receptors family 3 profile" evidence="14">
    <location>
        <begin position="613"/>
        <end position="875"/>
    </location>
</feature>
<reference evidence="16" key="1">
    <citation type="journal article" date="2016" name="Nature">
        <title>Genome evolution in the allotetraploid frog Xenopus laevis.</title>
        <authorList>
            <person name="Session A.M."/>
            <person name="Uno Y."/>
            <person name="Kwon T."/>
            <person name="Chapman J.A."/>
            <person name="Toyoda A."/>
            <person name="Takahashi S."/>
            <person name="Fukui A."/>
            <person name="Hikosaka A."/>
            <person name="Suzuki A."/>
            <person name="Kondo M."/>
            <person name="van Heeringen S.J."/>
            <person name="Quigley I."/>
            <person name="Heinz S."/>
            <person name="Ogino H."/>
            <person name="Ochi H."/>
            <person name="Hellsten U."/>
            <person name="Lyons J.B."/>
            <person name="Simakov O."/>
            <person name="Putnam N."/>
            <person name="Stites J."/>
            <person name="Kuroki Y."/>
            <person name="Tanaka T."/>
            <person name="Michiue T."/>
            <person name="Watanabe M."/>
            <person name="Bogdanovic O."/>
            <person name="Lister R."/>
            <person name="Georgiou G."/>
            <person name="Paranjpe S.S."/>
            <person name="van Kruijsbergen I."/>
            <person name="Shu S."/>
            <person name="Carlson J."/>
            <person name="Kinoshita T."/>
            <person name="Ohta Y."/>
            <person name="Mawaribuchi S."/>
            <person name="Jenkins J."/>
            <person name="Grimwood J."/>
            <person name="Schmutz J."/>
            <person name="Mitros T."/>
            <person name="Mozaffari S.V."/>
            <person name="Suzuki Y."/>
            <person name="Haramoto Y."/>
            <person name="Yamamoto T.S."/>
            <person name="Takagi C."/>
            <person name="Heald R."/>
            <person name="Miller K."/>
            <person name="Haudenschild C."/>
            <person name="Kitzman J."/>
            <person name="Nakayama T."/>
            <person name="Izutsu Y."/>
            <person name="Robert J."/>
            <person name="Fortriede J."/>
            <person name="Burns K."/>
            <person name="Lotay V."/>
            <person name="Karimi K."/>
            <person name="Yasuoka Y."/>
            <person name="Dichmann D.S."/>
            <person name="Flajnik M.F."/>
            <person name="Houston D.W."/>
            <person name="Shendure J."/>
            <person name="DuPasquier L."/>
            <person name="Vize P.D."/>
            <person name="Zorn A.M."/>
            <person name="Ito M."/>
            <person name="Marcotte E.M."/>
            <person name="Wallingford J.B."/>
            <person name="Ito Y."/>
            <person name="Asashima M."/>
            <person name="Ueno N."/>
            <person name="Matsuda Y."/>
            <person name="Veenstra G.J."/>
            <person name="Fujiyama A."/>
            <person name="Harland R.M."/>
            <person name="Taira M."/>
            <person name="Rokhsar D.S."/>
        </authorList>
    </citation>
    <scope>NUCLEOTIDE SEQUENCE [LARGE SCALE GENOMIC DNA]</scope>
    <source>
        <strain evidence="16">J</strain>
    </source>
</reference>
<feature type="signal peptide" evidence="13">
    <location>
        <begin position="1"/>
        <end position="20"/>
    </location>
</feature>
<sequence length="882" mass="96508">MISTMFSLWLFFLFPLPLRCACILNRQGVSGYVEEGDITLWGMFPLHLDPGASLQTFTEPPNSAPCKRFSFRSYRWVLAMMFAIVELNRTPQILPNLTWGVGVLDTCSSASRALEGAAWLLSGAPAGTLSHHCRRSSQLTAVLADSGADSVLSVAKVLGLYRYPQVSYFIPPPELSNRVLFPTSLSVAPALTAQARGLIRLLQFFGWSWVGVLVQEGSVSTVAQTFLKELEGSGICVAFNENVPSVSVDVSKIVSVVRRSTATVVVVFSLEAYLNPVLLDLALKGDSRPRIWLTTEGWSTSPGLVAPWLSQFLHGTLGLVLRNGAAPGFKEFVFGLQPSILHKDPFLIEFWEEAFGCHWDASADTSSFNPNLTVSSISASTTPTFSFITSSSTHKVLCTGKEEPASLQLFSDIGDLRVTYNVYKSVRMIYGALRDMAMCKEGEGPLSGGRCVNISDFKPWQFHYYLRRVHTKGNIGDDLYFDPSGNAPAVYDIINWQTAPSGGFSWAMVGSYESGATHGKDMLINDNFIQWREDIKKSPSSVCSEHCTTGLRKAIRQGQPSCCFDCVPCSSGEISNQTDSVECFLCSDDEWPNSARNQCLPRAIELLSLSEPFGLSLGATSVIGSLLPAAVLVVFISNRDTPLVRANNRGLSILLLAALLLSFLCPLLLLLPPGSILCFIRQATFGILFALCISCLLAKTVIVVLAFRANQLSKSIRVIMGPHSPILIALFCTVFQLILCLSWIIKSPPFPEQDTKSQVGIITIKCNEGLGFWFMLGYLGLLSTICFVVAFLARKLPGAFNEATHITFSMVVFLCVWVSFVPAYLSTHGKLAVATEIFAILSSSAGLLFCIFSPKCYIILLKPQLNTRVLVSSHQRRRPGSH</sequence>
<dbReference type="Gene3D" id="3.40.50.2300">
    <property type="match status" value="2"/>
</dbReference>
<evidence type="ECO:0000256" key="2">
    <source>
        <dbReference type="ARBA" id="ARBA00007242"/>
    </source>
</evidence>
<dbReference type="InterPro" id="IPR017978">
    <property type="entry name" value="GPCR_3_C"/>
</dbReference>
<keyword evidence="7" id="KW-0297">G-protein coupled receptor</keyword>
<keyword evidence="4 12" id="KW-0812">Transmembrane</keyword>
<dbReference type="Pfam" id="PF01094">
    <property type="entry name" value="ANF_receptor"/>
    <property type="match status" value="1"/>
</dbReference>
<keyword evidence="6 12" id="KW-1133">Transmembrane helix</keyword>
<dbReference type="InterPro" id="IPR000068">
    <property type="entry name" value="GPCR_3_Ca_sens_rcpt-rel"/>
</dbReference>
<dbReference type="Pfam" id="PF07562">
    <property type="entry name" value="NCD3G"/>
    <property type="match status" value="1"/>
</dbReference>
<dbReference type="PRINTS" id="PR01535">
    <property type="entry name" value="VOMERONASL2R"/>
</dbReference>
<dbReference type="InterPro" id="IPR000337">
    <property type="entry name" value="GPCR_3"/>
</dbReference>
<evidence type="ECO:0000256" key="5">
    <source>
        <dbReference type="ARBA" id="ARBA00022729"/>
    </source>
</evidence>
<accession>A0A974DGX5</accession>
<keyword evidence="3" id="KW-1003">Cell membrane</keyword>
<feature type="transmembrane region" description="Helical" evidence="12">
    <location>
        <begin position="831"/>
        <end position="852"/>
    </location>
</feature>
<evidence type="ECO:0000256" key="4">
    <source>
        <dbReference type="ARBA" id="ARBA00022692"/>
    </source>
</evidence>
<dbReference type="Pfam" id="PF00003">
    <property type="entry name" value="7tm_3"/>
    <property type="match status" value="1"/>
</dbReference>
<evidence type="ECO:0000256" key="3">
    <source>
        <dbReference type="ARBA" id="ARBA00022475"/>
    </source>
</evidence>
<gene>
    <name evidence="15" type="ORF">XELAEV_18019313mg</name>
</gene>
<protein>
    <recommendedName>
        <fullName evidence="14">G-protein coupled receptors family 3 profile domain-containing protein</fullName>
    </recommendedName>
</protein>
<evidence type="ECO:0000313" key="15">
    <source>
        <dbReference type="EMBL" id="OCT90696.1"/>
    </source>
</evidence>
<keyword evidence="5 13" id="KW-0732">Signal</keyword>
<organism evidence="15 16">
    <name type="scientific">Xenopus laevis</name>
    <name type="common">African clawed frog</name>
    <dbReference type="NCBI Taxonomy" id="8355"/>
    <lineage>
        <taxon>Eukaryota</taxon>
        <taxon>Metazoa</taxon>
        <taxon>Chordata</taxon>
        <taxon>Craniata</taxon>
        <taxon>Vertebrata</taxon>
        <taxon>Euteleostomi</taxon>
        <taxon>Amphibia</taxon>
        <taxon>Batrachia</taxon>
        <taxon>Anura</taxon>
        <taxon>Pipoidea</taxon>
        <taxon>Pipidae</taxon>
        <taxon>Xenopodinae</taxon>
        <taxon>Xenopus</taxon>
        <taxon>Xenopus</taxon>
    </lineage>
</organism>
<dbReference type="InterPro" id="IPR004073">
    <property type="entry name" value="GPCR_3_vmron_rcpt_2"/>
</dbReference>
<dbReference type="AlphaFoldDB" id="A0A974DGX5"/>
<dbReference type="InterPro" id="IPR011500">
    <property type="entry name" value="GPCR_3_9-Cys_dom"/>
</dbReference>
<dbReference type="OMA" id="KHANFSA"/>
<evidence type="ECO:0000259" key="14">
    <source>
        <dbReference type="PROSITE" id="PS50259"/>
    </source>
</evidence>
<dbReference type="Proteomes" id="UP000694892">
    <property type="component" value="Chromosome 3L"/>
</dbReference>
<dbReference type="EMBL" id="CM004470">
    <property type="protein sequence ID" value="OCT90696.1"/>
    <property type="molecule type" value="Genomic_DNA"/>
</dbReference>
<dbReference type="PROSITE" id="PS50259">
    <property type="entry name" value="G_PROTEIN_RECEP_F3_4"/>
    <property type="match status" value="1"/>
</dbReference>
<dbReference type="GO" id="GO:0005886">
    <property type="term" value="C:plasma membrane"/>
    <property type="evidence" value="ECO:0007669"/>
    <property type="project" value="UniProtKB-SubCell"/>
</dbReference>
<feature type="transmembrane region" description="Helical" evidence="12">
    <location>
        <begin position="613"/>
        <end position="638"/>
    </location>
</feature>